<reference evidence="1 2" key="1">
    <citation type="submission" date="2016-10" db="EMBL/GenBank/DDBJ databases">
        <authorList>
            <person name="de Groot N.N."/>
        </authorList>
    </citation>
    <scope>NUCLEOTIDE SEQUENCE [LARGE SCALE GENOMIC DNA]</scope>
    <source>
        <strain evidence="2">P4B,CCM 7963,CECT 7998,DSM 25260,IBRC-M 10614,KCTC 13821</strain>
    </source>
</reference>
<dbReference type="Proteomes" id="UP000199017">
    <property type="component" value="Unassembled WGS sequence"/>
</dbReference>
<dbReference type="EMBL" id="FNDU01000013">
    <property type="protein sequence ID" value="SDI84172.1"/>
    <property type="molecule type" value="Genomic_DNA"/>
</dbReference>
<accession>A0A1G8NVC1</accession>
<gene>
    <name evidence="1" type="ORF">SAMN05216352_1135</name>
</gene>
<proteinExistence type="predicted"/>
<evidence type="ECO:0000313" key="2">
    <source>
        <dbReference type="Proteomes" id="UP000199017"/>
    </source>
</evidence>
<sequence>MILGAETSFNDRNADAFYWQLERPVVRCQKRRVV</sequence>
<dbReference type="AlphaFoldDB" id="A0A1G8NVC1"/>
<keyword evidence="2" id="KW-1185">Reference proteome</keyword>
<name>A0A1G8NVC1_9BACI</name>
<organism evidence="1 2">
    <name type="scientific">Alteribacillus bidgolensis</name>
    <dbReference type="NCBI Taxonomy" id="930129"/>
    <lineage>
        <taxon>Bacteria</taxon>
        <taxon>Bacillati</taxon>
        <taxon>Bacillota</taxon>
        <taxon>Bacilli</taxon>
        <taxon>Bacillales</taxon>
        <taxon>Bacillaceae</taxon>
        <taxon>Alteribacillus</taxon>
    </lineage>
</organism>
<protein>
    <submittedName>
        <fullName evidence="1">Uncharacterized protein</fullName>
    </submittedName>
</protein>
<evidence type="ECO:0000313" key="1">
    <source>
        <dbReference type="EMBL" id="SDI84172.1"/>
    </source>
</evidence>